<accession>A0ABU3L1P1</accession>
<comment type="caution">
    <text evidence="3">The sequence shown here is derived from an EMBL/GenBank/DDBJ whole genome shotgun (WGS) entry which is preliminary data.</text>
</comment>
<keyword evidence="2" id="KW-0472">Membrane</keyword>
<feature type="transmembrane region" description="Helical" evidence="2">
    <location>
        <begin position="568"/>
        <end position="590"/>
    </location>
</feature>
<dbReference type="Proteomes" id="UP001250656">
    <property type="component" value="Unassembled WGS sequence"/>
</dbReference>
<dbReference type="EMBL" id="JAVTTP010000001">
    <property type="protein sequence ID" value="MDT7827650.1"/>
    <property type="molecule type" value="Genomic_DNA"/>
</dbReference>
<protein>
    <submittedName>
        <fullName evidence="3">Uncharacterized protein</fullName>
    </submittedName>
</protein>
<organism evidence="3 4">
    <name type="scientific">Pricia mediterranea</name>
    <dbReference type="NCBI Taxonomy" id="3076079"/>
    <lineage>
        <taxon>Bacteria</taxon>
        <taxon>Pseudomonadati</taxon>
        <taxon>Bacteroidota</taxon>
        <taxon>Flavobacteriia</taxon>
        <taxon>Flavobacteriales</taxon>
        <taxon>Flavobacteriaceae</taxon>
        <taxon>Pricia</taxon>
    </lineage>
</organism>
<dbReference type="RefSeq" id="WP_314012674.1">
    <property type="nucleotide sequence ID" value="NZ_JAVTTP010000001.1"/>
</dbReference>
<evidence type="ECO:0000313" key="4">
    <source>
        <dbReference type="Proteomes" id="UP001250656"/>
    </source>
</evidence>
<gene>
    <name evidence="3" type="ORF">RQM65_03090</name>
</gene>
<evidence type="ECO:0000256" key="2">
    <source>
        <dbReference type="SAM" id="Phobius"/>
    </source>
</evidence>
<reference evidence="3 4" key="1">
    <citation type="submission" date="2023-09" db="EMBL/GenBank/DDBJ databases">
        <title>Novel taxa isolated from Blanes Bay.</title>
        <authorList>
            <person name="Rey-Velasco X."/>
            <person name="Lucena T."/>
        </authorList>
    </citation>
    <scope>NUCLEOTIDE SEQUENCE [LARGE SCALE GENOMIC DNA]</scope>
    <source>
        <strain evidence="3 4">S334</strain>
    </source>
</reference>
<keyword evidence="2" id="KW-0812">Transmembrane</keyword>
<keyword evidence="2" id="KW-1133">Transmembrane helix</keyword>
<feature type="transmembrane region" description="Helical" evidence="2">
    <location>
        <begin position="602"/>
        <end position="623"/>
    </location>
</feature>
<sequence length="643" mass="73817">MNRTILSLAIIKTHWDKNKADYIDNFIPLTANLLKENQYSEVDFNQFQKDFQERYGLHIPINALVTIFNRAKTKGLVYREHGKIYVKKENLPDHDLAIASKDIERKFNRLTDTIQKYAKDQLETDLHNTEIEEGLLSFLKEHDLDILFAAKDKSVLPDVKPKNKIKYVISKFSIHAYESNPQIFQFLLDVSIGHALSGAILYSEFNSFSGKLKDLNIYLDTPIILNLLGFNGEFKQQSVQELINILVEEKANVFILDTTRGEVDSILSDCHRWLEKGIYDLEKASRVLRYCHRNGISASDLEQTMVGLDRLLSDNQITSTRVPSYDEKEFVIDEEKLSDTIFKTYGSIIDNFDSVLAEQKGTIQRDVKVLSGIYRFRKGHNPKSIKDSKALFITSNTALAFASKRFESLQNGSSFTIPSCLTDVFLGTVIWLQSPQRVETINSKKFMAECYSAIQPSDKLIKKYLAEIEKLKSNNKISNDDYYLLRSHRVSINLLETKTMGDPDAIDASSTEEILDGIIQSIKEKEAKKLSDEIETHKQTKKKLETQEERVKTIETSLERKSLRVARLIWKILFGFTSLIVAFCLFANLFPDYFNIKGGMKVFLWVLIGLMTLLNLLTGFNFMGLKKVIIGKIQTRVLKWLKE</sequence>
<evidence type="ECO:0000256" key="1">
    <source>
        <dbReference type="SAM" id="Coils"/>
    </source>
</evidence>
<evidence type="ECO:0000313" key="3">
    <source>
        <dbReference type="EMBL" id="MDT7827650.1"/>
    </source>
</evidence>
<feature type="coiled-coil region" evidence="1">
    <location>
        <begin position="527"/>
        <end position="564"/>
    </location>
</feature>
<keyword evidence="4" id="KW-1185">Reference proteome</keyword>
<proteinExistence type="predicted"/>
<keyword evidence="1" id="KW-0175">Coiled coil</keyword>
<name>A0ABU3L1P1_9FLAO</name>